<gene>
    <name evidence="2" type="ORF">HDK90DRAFT_506742</name>
</gene>
<reference evidence="2 3" key="1">
    <citation type="submission" date="2024-04" db="EMBL/GenBank/DDBJ databases">
        <title>Phyllosticta paracitricarpa is synonymous to the EU quarantine fungus P. citricarpa based on phylogenomic analyses.</title>
        <authorList>
            <consortium name="Lawrence Berkeley National Laboratory"/>
            <person name="Van Ingen-Buijs V.A."/>
            <person name="Van Westerhoven A.C."/>
            <person name="Haridas S."/>
            <person name="Skiadas P."/>
            <person name="Martin F."/>
            <person name="Groenewald J.Z."/>
            <person name="Crous P.W."/>
            <person name="Seidl M.F."/>
        </authorList>
    </citation>
    <scope>NUCLEOTIDE SEQUENCE [LARGE SCALE GENOMIC DNA]</scope>
    <source>
        <strain evidence="2 3">CBS 123374</strain>
    </source>
</reference>
<name>A0ABR1Z3P9_9PEZI</name>
<comment type="caution">
    <text evidence="2">The sequence shown here is derived from an EMBL/GenBank/DDBJ whole genome shotgun (WGS) entry which is preliminary data.</text>
</comment>
<sequence length="315" mass="35917">MSSSYQQPGSVELASDEIGELAEALKLFTFQDPSQSSPLGDLPPELVLMINDHLSVVSCLSLAATCKDMQQLLRPSTERADFTSREMFLVHLETDMLSRAVEHERSGEFEDMRACTGCKKLHHRSSFSAVQLFQQPRKRLCRGSEAAFQLCKHTTMSWDSLKEPQFSRFYGCERCKYNLCNHRIRGRMLMCFVRRGVNGDSVVTSQPIVSIYEGENVLGKAVRRRLGKMRLTVCLHMVTDQTHFPGLNDMQFNGSEYDADESHRIKEHCNHIGCETEFFVKTEYDSGYVELVVERRIGLPDDPNNPLWLTQCGML</sequence>
<keyword evidence="3" id="KW-1185">Reference proteome</keyword>
<accession>A0ABR1Z3P9</accession>
<evidence type="ECO:0000313" key="2">
    <source>
        <dbReference type="EMBL" id="KAK8247037.1"/>
    </source>
</evidence>
<feature type="domain" description="F-box" evidence="1">
    <location>
        <begin position="36"/>
        <end position="87"/>
    </location>
</feature>
<evidence type="ECO:0000259" key="1">
    <source>
        <dbReference type="PROSITE" id="PS50181"/>
    </source>
</evidence>
<protein>
    <recommendedName>
        <fullName evidence="1">F-box domain-containing protein</fullName>
    </recommendedName>
</protein>
<evidence type="ECO:0000313" key="3">
    <source>
        <dbReference type="Proteomes" id="UP001492380"/>
    </source>
</evidence>
<proteinExistence type="predicted"/>
<dbReference type="InterPro" id="IPR001810">
    <property type="entry name" value="F-box_dom"/>
</dbReference>
<organism evidence="2 3">
    <name type="scientific">Phyllosticta capitalensis</name>
    <dbReference type="NCBI Taxonomy" id="121624"/>
    <lineage>
        <taxon>Eukaryota</taxon>
        <taxon>Fungi</taxon>
        <taxon>Dikarya</taxon>
        <taxon>Ascomycota</taxon>
        <taxon>Pezizomycotina</taxon>
        <taxon>Dothideomycetes</taxon>
        <taxon>Dothideomycetes incertae sedis</taxon>
        <taxon>Botryosphaeriales</taxon>
        <taxon>Phyllostictaceae</taxon>
        <taxon>Phyllosticta</taxon>
    </lineage>
</organism>
<dbReference type="EMBL" id="JBBWRZ010000001">
    <property type="protein sequence ID" value="KAK8247037.1"/>
    <property type="molecule type" value="Genomic_DNA"/>
</dbReference>
<dbReference type="SUPFAM" id="SSF81383">
    <property type="entry name" value="F-box domain"/>
    <property type="match status" value="1"/>
</dbReference>
<dbReference type="PROSITE" id="PS50181">
    <property type="entry name" value="FBOX"/>
    <property type="match status" value="1"/>
</dbReference>
<dbReference type="InterPro" id="IPR036047">
    <property type="entry name" value="F-box-like_dom_sf"/>
</dbReference>
<dbReference type="Proteomes" id="UP001492380">
    <property type="component" value="Unassembled WGS sequence"/>
</dbReference>